<gene>
    <name evidence="1" type="ORF">FB45DRAFT_1020447</name>
</gene>
<accession>A0AAD7FU40</accession>
<dbReference type="AlphaFoldDB" id="A0AAD7FU40"/>
<dbReference type="Proteomes" id="UP001221142">
    <property type="component" value="Unassembled WGS sequence"/>
</dbReference>
<dbReference type="Gene3D" id="3.40.50.720">
    <property type="entry name" value="NAD(P)-binding Rossmann-like Domain"/>
    <property type="match status" value="1"/>
</dbReference>
<organism evidence="1 2">
    <name type="scientific">Roridomyces roridus</name>
    <dbReference type="NCBI Taxonomy" id="1738132"/>
    <lineage>
        <taxon>Eukaryota</taxon>
        <taxon>Fungi</taxon>
        <taxon>Dikarya</taxon>
        <taxon>Basidiomycota</taxon>
        <taxon>Agaricomycotina</taxon>
        <taxon>Agaricomycetes</taxon>
        <taxon>Agaricomycetidae</taxon>
        <taxon>Agaricales</taxon>
        <taxon>Marasmiineae</taxon>
        <taxon>Mycenaceae</taxon>
        <taxon>Roridomyces</taxon>
    </lineage>
</organism>
<keyword evidence="2" id="KW-1185">Reference proteome</keyword>
<proteinExistence type="predicted"/>
<evidence type="ECO:0000313" key="1">
    <source>
        <dbReference type="EMBL" id="KAJ7643620.1"/>
    </source>
</evidence>
<dbReference type="EMBL" id="JARKIF010000003">
    <property type="protein sequence ID" value="KAJ7643620.1"/>
    <property type="molecule type" value="Genomic_DNA"/>
</dbReference>
<name>A0AAD7FU40_9AGAR</name>
<comment type="caution">
    <text evidence="1">The sequence shown here is derived from an EMBL/GenBank/DDBJ whole genome shotgun (WGS) entry which is preliminary data.</text>
</comment>
<reference evidence="1" key="1">
    <citation type="submission" date="2023-03" db="EMBL/GenBank/DDBJ databases">
        <title>Massive genome expansion in bonnet fungi (Mycena s.s.) driven by repeated elements and novel gene families across ecological guilds.</title>
        <authorList>
            <consortium name="Lawrence Berkeley National Laboratory"/>
            <person name="Harder C.B."/>
            <person name="Miyauchi S."/>
            <person name="Viragh M."/>
            <person name="Kuo A."/>
            <person name="Thoen E."/>
            <person name="Andreopoulos B."/>
            <person name="Lu D."/>
            <person name="Skrede I."/>
            <person name="Drula E."/>
            <person name="Henrissat B."/>
            <person name="Morin E."/>
            <person name="Kohler A."/>
            <person name="Barry K."/>
            <person name="LaButti K."/>
            <person name="Morin E."/>
            <person name="Salamov A."/>
            <person name="Lipzen A."/>
            <person name="Mereny Z."/>
            <person name="Hegedus B."/>
            <person name="Baldrian P."/>
            <person name="Stursova M."/>
            <person name="Weitz H."/>
            <person name="Taylor A."/>
            <person name="Grigoriev I.V."/>
            <person name="Nagy L.G."/>
            <person name="Martin F."/>
            <person name="Kauserud H."/>
        </authorList>
    </citation>
    <scope>NUCLEOTIDE SEQUENCE</scope>
    <source>
        <strain evidence="1">9284</strain>
    </source>
</reference>
<protein>
    <submittedName>
        <fullName evidence="1">Uncharacterized protein</fullName>
    </submittedName>
</protein>
<sequence length="91" mass="9977">MFCGYLTINIIGVLDENGKPNEENFKWKTIPEGTATTIAAAFNPSLTDRAGAYLNDSVVANENIAEHSRNPETAVKLWEATEKIVGQAFTF</sequence>
<evidence type="ECO:0000313" key="2">
    <source>
        <dbReference type="Proteomes" id="UP001221142"/>
    </source>
</evidence>